<keyword evidence="2" id="KW-1185">Reference proteome</keyword>
<dbReference type="RefSeq" id="WP_235958737.1">
    <property type="nucleotide sequence ID" value="NZ_WEGH01000001.1"/>
</dbReference>
<gene>
    <name evidence="1" type="ORF">ACRB68_10090</name>
</gene>
<dbReference type="EMBL" id="WEGH01000001">
    <property type="protein sequence ID" value="MQY02974.1"/>
    <property type="molecule type" value="Genomic_DNA"/>
</dbReference>
<name>A0A7K0BQG4_9ACTN</name>
<protein>
    <submittedName>
        <fullName evidence="1">Uncharacterized protein</fullName>
    </submittedName>
</protein>
<dbReference type="AlphaFoldDB" id="A0A7K0BQG4"/>
<organism evidence="1 2">
    <name type="scientific">Actinomadura macrotermitis</name>
    <dbReference type="NCBI Taxonomy" id="2585200"/>
    <lineage>
        <taxon>Bacteria</taxon>
        <taxon>Bacillati</taxon>
        <taxon>Actinomycetota</taxon>
        <taxon>Actinomycetes</taxon>
        <taxon>Streptosporangiales</taxon>
        <taxon>Thermomonosporaceae</taxon>
        <taxon>Actinomadura</taxon>
    </lineage>
</organism>
<accession>A0A7K0BQG4</accession>
<comment type="caution">
    <text evidence="1">The sequence shown here is derived from an EMBL/GenBank/DDBJ whole genome shotgun (WGS) entry which is preliminary data.</text>
</comment>
<dbReference type="Proteomes" id="UP000487268">
    <property type="component" value="Unassembled WGS sequence"/>
</dbReference>
<reference evidence="1 2" key="1">
    <citation type="submission" date="2019-10" db="EMBL/GenBank/DDBJ databases">
        <title>Actinomadura rubteroloni sp. nov. and Actinomadura macrotermitis sp. nov., isolated from the gut of fungus growing-termite Macrotermes natalensis.</title>
        <authorList>
            <person name="Benndorf R."/>
            <person name="Martin K."/>
            <person name="Kuefner M."/>
            <person name="De Beer W."/>
            <person name="Kaster A.-K."/>
            <person name="Vollmers J."/>
            <person name="Poulsen M."/>
            <person name="Beemelmanns C."/>
        </authorList>
    </citation>
    <scope>NUCLEOTIDE SEQUENCE [LARGE SCALE GENOMIC DNA]</scope>
    <source>
        <strain evidence="1 2">RB68</strain>
    </source>
</reference>
<evidence type="ECO:0000313" key="2">
    <source>
        <dbReference type="Proteomes" id="UP000487268"/>
    </source>
</evidence>
<sequence>MARDEVDAALRYLRDEKERISATLLDLEDHQGYRLLSGASLTGETARLQTEVRTRTLALWDLFDRYSGTLGAAEELRARHNRPGQPVLAELTRLLTGPSVELPAKEVPLEQRTLLAAPAETRLTLKDAVARMTALFEESARMVAGVDAVWSALLTALEEAEADRRAVAGLAAGLGESDPGLARLGAELDAAGAVVRTDPLSLSHGGRPDTTRLVAARTALAGLRGRLEEAVRLRDGFAARCQEVQDLIGRVREAERRAYRARDEVLVKIAAPVLPDIPILARALDERLAGLRQLPGRRSWQDLAALAADLERAAGDALARTEEAAALITGLLDRREELRGRLEAYRVKAARLGHAEDAELAELYDRARGLLWTSPCDLRKATMTLSGYQQAISSRAKGTER</sequence>
<evidence type="ECO:0000313" key="1">
    <source>
        <dbReference type="EMBL" id="MQY02974.1"/>
    </source>
</evidence>
<proteinExistence type="predicted"/>